<keyword evidence="2" id="KW-0472">Membrane</keyword>
<dbReference type="PANTHER" id="PTHR24038">
    <property type="entry name" value="STABILIN"/>
    <property type="match status" value="1"/>
</dbReference>
<dbReference type="Gene3D" id="2.10.25.10">
    <property type="entry name" value="Laminin"/>
    <property type="match status" value="7"/>
</dbReference>
<gene>
    <name evidence="10" type="primary">LOC136089273</name>
</gene>
<dbReference type="SMART" id="SM00181">
    <property type="entry name" value="EGF"/>
    <property type="match status" value="9"/>
</dbReference>
<feature type="domain" description="EGF-like" evidence="8">
    <location>
        <begin position="418"/>
        <end position="457"/>
    </location>
</feature>
<dbReference type="PROSITE" id="PS01186">
    <property type="entry name" value="EGF_2"/>
    <property type="match status" value="8"/>
</dbReference>
<evidence type="ECO:0000313" key="10">
    <source>
        <dbReference type="RefSeq" id="XP_065671192.1"/>
    </source>
</evidence>
<dbReference type="PROSITE" id="PS50026">
    <property type="entry name" value="EGF_3"/>
    <property type="match status" value="8"/>
</dbReference>
<reference evidence="10" key="1">
    <citation type="submission" date="2025-08" db="UniProtKB">
        <authorList>
            <consortium name="RefSeq"/>
        </authorList>
    </citation>
    <scope>IDENTIFICATION</scope>
</reference>
<accession>A0ABM4DA26</accession>
<dbReference type="GeneID" id="136089273"/>
<feature type="domain" description="EGF-like" evidence="8">
    <location>
        <begin position="536"/>
        <end position="575"/>
    </location>
</feature>
<evidence type="ECO:0000256" key="6">
    <source>
        <dbReference type="SAM" id="MobiDB-lite"/>
    </source>
</evidence>
<proteinExistence type="predicted"/>
<dbReference type="RefSeq" id="XP_065671192.1">
    <property type="nucleotide sequence ID" value="XM_065815120.1"/>
</dbReference>
<dbReference type="InterPro" id="IPR024730">
    <property type="entry name" value="MSP1_EGF_1"/>
</dbReference>
<keyword evidence="9" id="KW-1185">Reference proteome</keyword>
<keyword evidence="7" id="KW-0732">Signal</keyword>
<feature type="signal peptide" evidence="7">
    <location>
        <begin position="1"/>
        <end position="17"/>
    </location>
</feature>
<keyword evidence="5" id="KW-0245">EGF-like domain</keyword>
<name>A0ABM4DA26_HYDVU</name>
<feature type="region of interest" description="Disordered" evidence="6">
    <location>
        <begin position="582"/>
        <end position="622"/>
    </location>
</feature>
<evidence type="ECO:0000256" key="4">
    <source>
        <dbReference type="ARBA" id="ARBA00023180"/>
    </source>
</evidence>
<sequence>MYKSLIVISLVLTLIYGKPITYDLCMFLQKCQANSKCEVFDGNKFTCKCLDGFEMVDNVCRIPNPPAPILLENSSPSVPNVLENSSPSAPTVLENSSPSAPNVLENSSPSAPTVLENSSPSDPTVSANPNPPALIDLCALLVCPVNSKCVMTIKNAAICVCGCGYYLYDGSCYKITADAIDHTDPCALLKCPTNSQCEISADNQASCQCLSGYSKDGQSCNIIKPDAIDSTELKNPNTPDPSDQCALLKCPTNSQCEISADNQASCQCLSGYSKDGQSCNIIKPDAIDSTELKNPNTPDPSDQCALLKCPTNSQCEISADNQASCQCLSGYSKDGQSCNIIKPDAIDSTELKNPNTPDPSDQCALLKCPTNSQCEISADNQASCQCLSGYSKDGQSCNIIKPDAIDSTELKNPNTPDPSDQCALLKCPTNSQCEISADNQASCQCLSGYSKDGQSCNIIKPDAIDSTELKNPNTPDPSDQCALLKCPTNSQCEISADNQASCQCLSGYSKDGQSCNIIKPDAIDSTELKNPNTPDPSDQCALLKCPTNSQCEISADNQASCQCLSGYSKDGQSCILENSSPSAPTVLENSSPSSSTVLENSSPSSSTVLEISIPSSSKYQNC</sequence>
<evidence type="ECO:0000256" key="3">
    <source>
        <dbReference type="ARBA" id="ARBA00023157"/>
    </source>
</evidence>
<dbReference type="Proteomes" id="UP001652625">
    <property type="component" value="Chromosome 13"/>
</dbReference>
<feature type="domain" description="EGF-like" evidence="8">
    <location>
        <begin position="359"/>
        <end position="398"/>
    </location>
</feature>
<evidence type="ECO:0000256" key="1">
    <source>
        <dbReference type="ARBA" id="ARBA00004370"/>
    </source>
</evidence>
<keyword evidence="4" id="KW-0325">Glycoprotein</keyword>
<feature type="domain" description="EGF-like" evidence="8">
    <location>
        <begin position="182"/>
        <end position="221"/>
    </location>
</feature>
<organism evidence="9 10">
    <name type="scientific">Hydra vulgaris</name>
    <name type="common">Hydra</name>
    <name type="synonym">Hydra attenuata</name>
    <dbReference type="NCBI Taxonomy" id="6087"/>
    <lineage>
        <taxon>Eukaryota</taxon>
        <taxon>Metazoa</taxon>
        <taxon>Cnidaria</taxon>
        <taxon>Hydrozoa</taxon>
        <taxon>Hydroidolina</taxon>
        <taxon>Anthoathecata</taxon>
        <taxon>Aplanulata</taxon>
        <taxon>Hydridae</taxon>
        <taxon>Hydra</taxon>
    </lineage>
</organism>
<feature type="domain" description="EGF-like" evidence="8">
    <location>
        <begin position="477"/>
        <end position="516"/>
    </location>
</feature>
<evidence type="ECO:0000256" key="5">
    <source>
        <dbReference type="PROSITE-ProRule" id="PRU00076"/>
    </source>
</evidence>
<feature type="region of interest" description="Disordered" evidence="6">
    <location>
        <begin position="80"/>
        <end position="126"/>
    </location>
</feature>
<dbReference type="SUPFAM" id="SSF57196">
    <property type="entry name" value="EGF/Laminin"/>
    <property type="match status" value="7"/>
</dbReference>
<dbReference type="InterPro" id="IPR000742">
    <property type="entry name" value="EGF"/>
</dbReference>
<evidence type="ECO:0000259" key="8">
    <source>
        <dbReference type="PROSITE" id="PS50026"/>
    </source>
</evidence>
<feature type="domain" description="EGF-like" evidence="8">
    <location>
        <begin position="21"/>
        <end position="61"/>
    </location>
</feature>
<comment type="caution">
    <text evidence="5">Lacks conserved residue(s) required for the propagation of feature annotation.</text>
</comment>
<dbReference type="PANTHER" id="PTHR24038:SF11">
    <property type="entry name" value="INTEGRIN BETA-LIKE PROTEIN E"/>
    <property type="match status" value="1"/>
</dbReference>
<protein>
    <submittedName>
        <fullName evidence="10">Adhesive plaque matrix protein 2-like isoform X1</fullName>
    </submittedName>
</protein>
<feature type="chain" id="PRO_5046018164" evidence="7">
    <location>
        <begin position="18"/>
        <end position="622"/>
    </location>
</feature>
<dbReference type="Pfam" id="PF12946">
    <property type="entry name" value="EGF_MSP1_1"/>
    <property type="match status" value="7"/>
</dbReference>
<comment type="subcellular location">
    <subcellularLocation>
        <location evidence="1">Membrane</location>
    </subcellularLocation>
</comment>
<feature type="domain" description="EGF-like" evidence="8">
    <location>
        <begin position="241"/>
        <end position="280"/>
    </location>
</feature>
<evidence type="ECO:0000256" key="2">
    <source>
        <dbReference type="ARBA" id="ARBA00023136"/>
    </source>
</evidence>
<feature type="domain" description="EGF-like" evidence="8">
    <location>
        <begin position="300"/>
        <end position="339"/>
    </location>
</feature>
<keyword evidence="3" id="KW-1015">Disulfide bond</keyword>
<evidence type="ECO:0000256" key="7">
    <source>
        <dbReference type="SAM" id="SignalP"/>
    </source>
</evidence>
<evidence type="ECO:0000313" key="9">
    <source>
        <dbReference type="Proteomes" id="UP001652625"/>
    </source>
</evidence>